<accession>A0A0F9MGQ7</accession>
<protein>
    <recommendedName>
        <fullName evidence="2">Membrane dipeptidase</fullName>
    </recommendedName>
</protein>
<comment type="caution">
    <text evidence="1">The sequence shown here is derived from an EMBL/GenBank/DDBJ whole genome shotgun (WGS) entry which is preliminary data.</text>
</comment>
<evidence type="ECO:0008006" key="2">
    <source>
        <dbReference type="Google" id="ProtNLM"/>
    </source>
</evidence>
<dbReference type="PANTHER" id="PTHR10443:SF12">
    <property type="entry name" value="DIPEPTIDASE"/>
    <property type="match status" value="1"/>
</dbReference>
<organism evidence="1">
    <name type="scientific">marine sediment metagenome</name>
    <dbReference type="NCBI Taxonomy" id="412755"/>
    <lineage>
        <taxon>unclassified sequences</taxon>
        <taxon>metagenomes</taxon>
        <taxon>ecological metagenomes</taxon>
    </lineage>
</organism>
<dbReference type="EMBL" id="LAZR01004670">
    <property type="protein sequence ID" value="KKN06605.1"/>
    <property type="molecule type" value="Genomic_DNA"/>
</dbReference>
<name>A0A0F9MGQ7_9ZZZZ</name>
<dbReference type="GO" id="GO:0006508">
    <property type="term" value="P:proteolysis"/>
    <property type="evidence" value="ECO:0007669"/>
    <property type="project" value="InterPro"/>
</dbReference>
<gene>
    <name evidence="1" type="ORF">LCGC14_1075530</name>
</gene>
<dbReference type="InterPro" id="IPR008257">
    <property type="entry name" value="Pept_M19"/>
</dbReference>
<dbReference type="Gene3D" id="1.10.287.650">
    <property type="entry name" value="L27 domain"/>
    <property type="match status" value="1"/>
</dbReference>
<evidence type="ECO:0000313" key="1">
    <source>
        <dbReference type="EMBL" id="KKN06605.1"/>
    </source>
</evidence>
<dbReference type="GO" id="GO:0070573">
    <property type="term" value="F:metallodipeptidase activity"/>
    <property type="evidence" value="ECO:0007669"/>
    <property type="project" value="InterPro"/>
</dbReference>
<dbReference type="Pfam" id="PF01244">
    <property type="entry name" value="Peptidase_M19"/>
    <property type="match status" value="1"/>
</dbReference>
<dbReference type="SUPFAM" id="SSF51556">
    <property type="entry name" value="Metallo-dependent hydrolases"/>
    <property type="match status" value="1"/>
</dbReference>
<reference evidence="1" key="1">
    <citation type="journal article" date="2015" name="Nature">
        <title>Complex archaea that bridge the gap between prokaryotes and eukaryotes.</title>
        <authorList>
            <person name="Spang A."/>
            <person name="Saw J.H."/>
            <person name="Jorgensen S.L."/>
            <person name="Zaremba-Niedzwiedzka K."/>
            <person name="Martijn J."/>
            <person name="Lind A.E."/>
            <person name="van Eijk R."/>
            <person name="Schleper C."/>
            <person name="Guy L."/>
            <person name="Ettema T.J."/>
        </authorList>
    </citation>
    <scope>NUCLEOTIDE SEQUENCE</scope>
</reference>
<dbReference type="PANTHER" id="PTHR10443">
    <property type="entry name" value="MICROSOMAL DIPEPTIDASE"/>
    <property type="match status" value="1"/>
</dbReference>
<dbReference type="Gene3D" id="3.20.20.140">
    <property type="entry name" value="Metal-dependent hydrolases"/>
    <property type="match status" value="1"/>
</dbReference>
<dbReference type="AlphaFoldDB" id="A0A0F9MGQ7"/>
<dbReference type="PROSITE" id="PS51365">
    <property type="entry name" value="RENAL_DIPEPTIDASE_2"/>
    <property type="match status" value="1"/>
</dbReference>
<proteinExistence type="predicted"/>
<sequence length="393" mass="44195">MSELELNDYAKSIHGEIMTIDAHIDIEVTFLTPEKEGEIGYEKLASLKKIDDGSLDGAFFVTYVQQGLLTDKGYREAYNTVTYKIDHIHQTHNDMSDKVGIAYHPKDVLSINKSGKKVVIIAVENGYAIGEDIVTIERFYEMGVRYITLSHIGHNQICDSNLNPQGDDTLHNGLSYLGKEVILEMNRLGMIIDVAHISKQSVLDVIALSKVPVMCSHCGIKSIGGVGNVWDDDQLDALKINGGVIHIVGLNRAIKSVPEEKVIEINNLRVELGFPVEFWAFFRAFDDATDDKRSPYYQRLSKIEKKYPSANVSDFVDHIDYVVSRIGIDHVGISSDFYDYTYCLDGWKDASENFNVTLELVNRGYSKKDIEKIWSGNTLQLWKNVEKGTAENS</sequence>
<dbReference type="InterPro" id="IPR032466">
    <property type="entry name" value="Metal_Hydrolase"/>
</dbReference>